<proteinExistence type="predicted"/>
<dbReference type="PANTHER" id="PTHR42788">
    <property type="entry name" value="TAURINE IMPORT ATP-BINDING PROTEIN-RELATED"/>
    <property type="match status" value="1"/>
</dbReference>
<dbReference type="InterPro" id="IPR017871">
    <property type="entry name" value="ABC_transporter-like_CS"/>
</dbReference>
<accession>A0A8J3NET9</accession>
<dbReference type="InterPro" id="IPR050166">
    <property type="entry name" value="ABC_transporter_ATP-bind"/>
</dbReference>
<dbReference type="InterPro" id="IPR003439">
    <property type="entry name" value="ABC_transporter-like_ATP-bd"/>
</dbReference>
<dbReference type="GO" id="GO:0016887">
    <property type="term" value="F:ATP hydrolysis activity"/>
    <property type="evidence" value="ECO:0007669"/>
    <property type="project" value="InterPro"/>
</dbReference>
<keyword evidence="3 5" id="KW-0067">ATP-binding</keyword>
<evidence type="ECO:0000313" key="5">
    <source>
        <dbReference type="EMBL" id="GID14240.1"/>
    </source>
</evidence>
<name>A0A8J3NET9_9ACTN</name>
<dbReference type="InterPro" id="IPR027417">
    <property type="entry name" value="P-loop_NTPase"/>
</dbReference>
<dbReference type="PROSITE" id="PS50893">
    <property type="entry name" value="ABC_TRANSPORTER_2"/>
    <property type="match status" value="1"/>
</dbReference>
<keyword evidence="2" id="KW-0547">Nucleotide-binding</keyword>
<dbReference type="InterPro" id="IPR003593">
    <property type="entry name" value="AAA+_ATPase"/>
</dbReference>
<dbReference type="SMART" id="SM00382">
    <property type="entry name" value="AAA"/>
    <property type="match status" value="1"/>
</dbReference>
<reference evidence="5" key="1">
    <citation type="submission" date="2021-01" db="EMBL/GenBank/DDBJ databases">
        <title>Whole genome shotgun sequence of Actinocatenispora rupis NBRC 107355.</title>
        <authorList>
            <person name="Komaki H."/>
            <person name="Tamura T."/>
        </authorList>
    </citation>
    <scope>NUCLEOTIDE SEQUENCE</scope>
    <source>
        <strain evidence="5">NBRC 107355</strain>
    </source>
</reference>
<dbReference type="Gene3D" id="3.40.50.300">
    <property type="entry name" value="P-loop containing nucleotide triphosphate hydrolases"/>
    <property type="match status" value="1"/>
</dbReference>
<sequence length="426" mass="44939">MMDGMSEPLLSARGLSRSFGELPVFAGVDLDVRDGEILAVLGRSGSGKSSLLRCLAGLLDPTAGTVTYRGAVLSGSNPGTATVFQNVALLPWQTVWQNVELGLRARRVPARVRAAAVRAAIGLIGLDGFESAYPRELSGGMRQRVGFARALVVEPDVLLMDEPFSALDVLTAENLRGELLELWASGEFPTRALVLVTHDLAEAVQLADRVLVLDSAPGGTVRAAFDVPLPRPRLTDDPAYRELVAAVYDAMTGRTNPRPDTAGDVPELARVAMPTVPVDGVVGLASLLLADGPTRLDRLAGHLGAGAADVLDALVLLGFAARDEHGAELTDAGVGFAAADGADARELFAAAALAVPLVRTIVAELRARQPLPADRILRLLSGWLTPAQATEQFEAAVDWGRYANLYRYDADHALLRPGATATLLDL</sequence>
<gene>
    <name evidence="5" type="ORF">Aru02nite_51290</name>
</gene>
<dbReference type="SUPFAM" id="SSF52540">
    <property type="entry name" value="P-loop containing nucleoside triphosphate hydrolases"/>
    <property type="match status" value="1"/>
</dbReference>
<dbReference type="PROSITE" id="PS00211">
    <property type="entry name" value="ABC_TRANSPORTER_1"/>
    <property type="match status" value="1"/>
</dbReference>
<feature type="domain" description="ABC transporter" evidence="4">
    <location>
        <begin position="10"/>
        <end position="243"/>
    </location>
</feature>
<organism evidence="5 6">
    <name type="scientific">Actinocatenispora rupis</name>
    <dbReference type="NCBI Taxonomy" id="519421"/>
    <lineage>
        <taxon>Bacteria</taxon>
        <taxon>Bacillati</taxon>
        <taxon>Actinomycetota</taxon>
        <taxon>Actinomycetes</taxon>
        <taxon>Micromonosporales</taxon>
        <taxon>Micromonosporaceae</taxon>
        <taxon>Actinocatenispora</taxon>
    </lineage>
</organism>
<dbReference type="GO" id="GO:0005524">
    <property type="term" value="F:ATP binding"/>
    <property type="evidence" value="ECO:0007669"/>
    <property type="project" value="UniProtKB-KW"/>
</dbReference>
<evidence type="ECO:0000259" key="4">
    <source>
        <dbReference type="PROSITE" id="PS50893"/>
    </source>
</evidence>
<dbReference type="InterPro" id="IPR018632">
    <property type="entry name" value="AAA-associated_dom_C"/>
</dbReference>
<evidence type="ECO:0000256" key="2">
    <source>
        <dbReference type="ARBA" id="ARBA00022741"/>
    </source>
</evidence>
<dbReference type="EMBL" id="BOMB01000030">
    <property type="protein sequence ID" value="GID14240.1"/>
    <property type="molecule type" value="Genomic_DNA"/>
</dbReference>
<keyword evidence="1" id="KW-0813">Transport</keyword>
<dbReference type="Proteomes" id="UP000612808">
    <property type="component" value="Unassembled WGS sequence"/>
</dbReference>
<dbReference type="AlphaFoldDB" id="A0A8J3NET9"/>
<comment type="caution">
    <text evidence="5">The sequence shown here is derived from an EMBL/GenBank/DDBJ whole genome shotgun (WGS) entry which is preliminary data.</text>
</comment>
<evidence type="ECO:0000313" key="6">
    <source>
        <dbReference type="Proteomes" id="UP000612808"/>
    </source>
</evidence>
<dbReference type="Pfam" id="PF09821">
    <property type="entry name" value="AAA_assoc_C"/>
    <property type="match status" value="1"/>
</dbReference>
<evidence type="ECO:0000256" key="1">
    <source>
        <dbReference type="ARBA" id="ARBA00022448"/>
    </source>
</evidence>
<protein>
    <submittedName>
        <fullName evidence="5">ABC transporter ATP-binding protein</fullName>
    </submittedName>
</protein>
<keyword evidence="6" id="KW-1185">Reference proteome</keyword>
<evidence type="ECO:0000256" key="3">
    <source>
        <dbReference type="ARBA" id="ARBA00022840"/>
    </source>
</evidence>
<dbReference type="Pfam" id="PF00005">
    <property type="entry name" value="ABC_tran"/>
    <property type="match status" value="1"/>
</dbReference>
<dbReference type="PANTHER" id="PTHR42788:SF13">
    <property type="entry name" value="ALIPHATIC SULFONATES IMPORT ATP-BINDING PROTEIN SSUB"/>
    <property type="match status" value="1"/>
</dbReference>